<accession>A0A4P6VMQ2</accession>
<evidence type="ECO:0000256" key="1">
    <source>
        <dbReference type="SAM" id="Coils"/>
    </source>
</evidence>
<organism evidence="2">
    <name type="scientific">Mimivirus LCMiAC02</name>
    <dbReference type="NCBI Taxonomy" id="2506609"/>
    <lineage>
        <taxon>Viruses</taxon>
        <taxon>Varidnaviria</taxon>
        <taxon>Bamfordvirae</taxon>
        <taxon>Nucleocytoviricota</taxon>
        <taxon>Megaviricetes</taxon>
        <taxon>Imitervirales</taxon>
        <taxon>Mimiviridae</taxon>
        <taxon>Klosneuvirinae</taxon>
    </lineage>
</organism>
<keyword evidence="1" id="KW-0175">Coiled coil</keyword>
<name>A0A4P6VMQ2_9VIRU</name>
<dbReference type="EMBL" id="MK500421">
    <property type="protein sequence ID" value="QBK89437.1"/>
    <property type="molecule type" value="Genomic_DNA"/>
</dbReference>
<reference evidence="2" key="1">
    <citation type="journal article" date="2019" name="MBio">
        <title>Virus Genomes from Deep Sea Sediments Expand the Ocean Megavirome and Support Independent Origins of Viral Gigantism.</title>
        <authorList>
            <person name="Backstrom D."/>
            <person name="Yutin N."/>
            <person name="Jorgensen S.L."/>
            <person name="Dharamshi J."/>
            <person name="Homa F."/>
            <person name="Zaremba-Niedwiedzka K."/>
            <person name="Spang A."/>
            <person name="Wolf Y.I."/>
            <person name="Koonin E.V."/>
            <person name="Ettema T.J."/>
        </authorList>
    </citation>
    <scope>NUCLEOTIDE SEQUENCE</scope>
</reference>
<feature type="coiled-coil region" evidence="1">
    <location>
        <begin position="35"/>
        <end position="69"/>
    </location>
</feature>
<sequence>MSTNNSKPCLSDYDQKQLDITMAAFGHLPKNDAKIMALTILQEKLKKEKENFEKLYHDVEKQIDDQVEEYINSDQAKKYIGDQVEKYINDQEEKQIYDEVEKKFEDETKKKLKNEAAPLLNFYVKRINNLIIRSNTLDQLCLKEMK</sequence>
<evidence type="ECO:0000313" key="2">
    <source>
        <dbReference type="EMBL" id="QBK89437.1"/>
    </source>
</evidence>
<gene>
    <name evidence="2" type="ORF">LCMiAC02_05320</name>
</gene>
<protein>
    <submittedName>
        <fullName evidence="2">Uncharacterized protein</fullName>
    </submittedName>
</protein>
<proteinExistence type="predicted"/>